<dbReference type="EMBL" id="JARKIE010000079">
    <property type="protein sequence ID" value="KAJ7688417.1"/>
    <property type="molecule type" value="Genomic_DNA"/>
</dbReference>
<protein>
    <recommendedName>
        <fullName evidence="1">DUF6699 domain-containing protein</fullName>
    </recommendedName>
</protein>
<accession>A0AAD7DCL6</accession>
<dbReference type="Pfam" id="PF20415">
    <property type="entry name" value="DUF6699"/>
    <property type="match status" value="1"/>
</dbReference>
<evidence type="ECO:0000313" key="2">
    <source>
        <dbReference type="EMBL" id="KAJ7688417.1"/>
    </source>
</evidence>
<dbReference type="AlphaFoldDB" id="A0AAD7DCL6"/>
<name>A0AAD7DCL6_MYCRO</name>
<evidence type="ECO:0000313" key="3">
    <source>
        <dbReference type="Proteomes" id="UP001221757"/>
    </source>
</evidence>
<feature type="domain" description="DUF6699" evidence="1">
    <location>
        <begin position="50"/>
        <end position="189"/>
    </location>
</feature>
<dbReference type="Proteomes" id="UP001221757">
    <property type="component" value="Unassembled WGS sequence"/>
</dbReference>
<dbReference type="InterPro" id="IPR046522">
    <property type="entry name" value="DUF6699"/>
</dbReference>
<organism evidence="2 3">
    <name type="scientific">Mycena rosella</name>
    <name type="common">Pink bonnet</name>
    <name type="synonym">Agaricus rosellus</name>
    <dbReference type="NCBI Taxonomy" id="1033263"/>
    <lineage>
        <taxon>Eukaryota</taxon>
        <taxon>Fungi</taxon>
        <taxon>Dikarya</taxon>
        <taxon>Basidiomycota</taxon>
        <taxon>Agaricomycotina</taxon>
        <taxon>Agaricomycetes</taxon>
        <taxon>Agaricomycetidae</taxon>
        <taxon>Agaricales</taxon>
        <taxon>Marasmiineae</taxon>
        <taxon>Mycenaceae</taxon>
        <taxon>Mycena</taxon>
    </lineage>
</organism>
<keyword evidence="3" id="KW-1185">Reference proteome</keyword>
<sequence length="202" mass="21797">MSPLSASPMGLTPPPFSHSRSLYACAPLPALTGMPGHIHDALSGRGRHMLAFDVSYDPAYTGLSPRVLAEPATTPSLPCVIITCDYFPGGAPMAIYPSSSKPGALSYVTVADVLNGIYRGLRRQLRKEELDTMPVSQPYMASVHQAFYSRCRRLARTVDPAAADSEARKGIRLIDLLLGKHTFCGLLPTKENPDVWQLAVSS</sequence>
<proteinExistence type="predicted"/>
<comment type="caution">
    <text evidence="2">The sequence shown here is derived from an EMBL/GenBank/DDBJ whole genome shotgun (WGS) entry which is preliminary data.</text>
</comment>
<gene>
    <name evidence="2" type="ORF">B0H17DRAFT_1202966</name>
</gene>
<evidence type="ECO:0000259" key="1">
    <source>
        <dbReference type="Pfam" id="PF20415"/>
    </source>
</evidence>
<reference evidence="2" key="1">
    <citation type="submission" date="2023-03" db="EMBL/GenBank/DDBJ databases">
        <title>Massive genome expansion in bonnet fungi (Mycena s.s.) driven by repeated elements and novel gene families across ecological guilds.</title>
        <authorList>
            <consortium name="Lawrence Berkeley National Laboratory"/>
            <person name="Harder C.B."/>
            <person name="Miyauchi S."/>
            <person name="Viragh M."/>
            <person name="Kuo A."/>
            <person name="Thoen E."/>
            <person name="Andreopoulos B."/>
            <person name="Lu D."/>
            <person name="Skrede I."/>
            <person name="Drula E."/>
            <person name="Henrissat B."/>
            <person name="Morin E."/>
            <person name="Kohler A."/>
            <person name="Barry K."/>
            <person name="LaButti K."/>
            <person name="Morin E."/>
            <person name="Salamov A."/>
            <person name="Lipzen A."/>
            <person name="Mereny Z."/>
            <person name="Hegedus B."/>
            <person name="Baldrian P."/>
            <person name="Stursova M."/>
            <person name="Weitz H."/>
            <person name="Taylor A."/>
            <person name="Grigoriev I.V."/>
            <person name="Nagy L.G."/>
            <person name="Martin F."/>
            <person name="Kauserud H."/>
        </authorList>
    </citation>
    <scope>NUCLEOTIDE SEQUENCE</scope>
    <source>
        <strain evidence="2">CBHHK067</strain>
    </source>
</reference>